<feature type="transmembrane region" description="Helical" evidence="6">
    <location>
        <begin position="26"/>
        <end position="48"/>
    </location>
</feature>
<keyword evidence="4 6" id="KW-1133">Transmembrane helix</keyword>
<dbReference type="Proteomes" id="UP001152747">
    <property type="component" value="Unassembled WGS sequence"/>
</dbReference>
<dbReference type="PANTHER" id="PTHR23128:SF139">
    <property type="entry name" value="SERPENTINE RECEPTOR CLASS EPSILON-1-RELATED"/>
    <property type="match status" value="1"/>
</dbReference>
<evidence type="ECO:0000256" key="5">
    <source>
        <dbReference type="ARBA" id="ARBA00023136"/>
    </source>
</evidence>
<keyword evidence="3 6" id="KW-0812">Transmembrane</keyword>
<gene>
    <name evidence="7" type="ORF">CAMP_LOCUS5666</name>
</gene>
<feature type="transmembrane region" description="Helical" evidence="6">
    <location>
        <begin position="123"/>
        <end position="145"/>
    </location>
</feature>
<evidence type="ECO:0000256" key="6">
    <source>
        <dbReference type="SAM" id="Phobius"/>
    </source>
</evidence>
<reference evidence="7" key="1">
    <citation type="submission" date="2022-11" db="EMBL/GenBank/DDBJ databases">
        <authorList>
            <person name="Kikuchi T."/>
        </authorList>
    </citation>
    <scope>NUCLEOTIDE SEQUENCE</scope>
    <source>
        <strain evidence="7">PS1010</strain>
    </source>
</reference>
<dbReference type="GO" id="GO:0016020">
    <property type="term" value="C:membrane"/>
    <property type="evidence" value="ECO:0007669"/>
    <property type="project" value="UniProtKB-SubCell"/>
</dbReference>
<keyword evidence="8" id="KW-1185">Reference proteome</keyword>
<comment type="caution">
    <text evidence="7">The sequence shown here is derived from an EMBL/GenBank/DDBJ whole genome shotgun (WGS) entry which is preliminary data.</text>
</comment>
<sequence length="278" mass="32482">MLIAFFPYLLVAFYFRKTRLHVNLKIIIGYGFVGYVFDMISRFVILLYEFGIFEIDSISSLEISKIRFDANFFANSNNLIIFVCSLYRCYYMVFISSISFLVSIERHLATSWVGSYEKKPRKLLIFGMLIWFTISCFVSSIIIHFDIIFSMFHIIIIGYLLSISTVISVNHVYKTNKNQENTVQTRKSQNKYTLSYRFQLKENLNVLKFFRIVILVLAIFNMVLMVFLYLSNDLSLDILTICYSHAAFNIGIAIYACVVLSLLTIANRNIRRVFLQIP</sequence>
<name>A0A9P1ID49_9PELO</name>
<dbReference type="InterPro" id="IPR004151">
    <property type="entry name" value="7TM_GPCR_serpentine_rcpt_Sre"/>
</dbReference>
<feature type="transmembrane region" description="Helical" evidence="6">
    <location>
        <begin position="209"/>
        <end position="231"/>
    </location>
</feature>
<organism evidence="7 8">
    <name type="scientific">Caenorhabditis angaria</name>
    <dbReference type="NCBI Taxonomy" id="860376"/>
    <lineage>
        <taxon>Eukaryota</taxon>
        <taxon>Metazoa</taxon>
        <taxon>Ecdysozoa</taxon>
        <taxon>Nematoda</taxon>
        <taxon>Chromadorea</taxon>
        <taxon>Rhabditida</taxon>
        <taxon>Rhabditina</taxon>
        <taxon>Rhabditomorpha</taxon>
        <taxon>Rhabditoidea</taxon>
        <taxon>Rhabditidae</taxon>
        <taxon>Peloderinae</taxon>
        <taxon>Caenorhabditis</taxon>
    </lineage>
</organism>
<evidence type="ECO:0000256" key="2">
    <source>
        <dbReference type="ARBA" id="ARBA00006803"/>
    </source>
</evidence>
<accession>A0A9P1ID49</accession>
<comment type="similarity">
    <text evidence="2">Belongs to the nematode receptor-like protein sre family.</text>
</comment>
<protein>
    <submittedName>
        <fullName evidence="7">Uncharacterized protein</fullName>
    </submittedName>
</protein>
<dbReference type="PANTHER" id="PTHR23128">
    <property type="entry name" value="SERPENTINE RECEPTOR, CLASS E (EPSILON)-RELATED"/>
    <property type="match status" value="1"/>
</dbReference>
<dbReference type="GO" id="GO:0007606">
    <property type="term" value="P:sensory perception of chemical stimulus"/>
    <property type="evidence" value="ECO:0007669"/>
    <property type="project" value="InterPro"/>
</dbReference>
<feature type="transmembrane region" description="Helical" evidence="6">
    <location>
        <begin position="151"/>
        <end position="173"/>
    </location>
</feature>
<evidence type="ECO:0000313" key="7">
    <source>
        <dbReference type="EMBL" id="CAI5443029.1"/>
    </source>
</evidence>
<evidence type="ECO:0000256" key="4">
    <source>
        <dbReference type="ARBA" id="ARBA00022989"/>
    </source>
</evidence>
<keyword evidence="5 6" id="KW-0472">Membrane</keyword>
<feature type="transmembrane region" description="Helical" evidence="6">
    <location>
        <begin position="79"/>
        <end position="102"/>
    </location>
</feature>
<proteinExistence type="inferred from homology"/>
<evidence type="ECO:0000313" key="8">
    <source>
        <dbReference type="Proteomes" id="UP001152747"/>
    </source>
</evidence>
<evidence type="ECO:0000256" key="3">
    <source>
        <dbReference type="ARBA" id="ARBA00022692"/>
    </source>
</evidence>
<comment type="subcellular location">
    <subcellularLocation>
        <location evidence="1">Membrane</location>
        <topology evidence="1">Multi-pass membrane protein</topology>
    </subcellularLocation>
</comment>
<dbReference type="AlphaFoldDB" id="A0A9P1ID49"/>
<evidence type="ECO:0000256" key="1">
    <source>
        <dbReference type="ARBA" id="ARBA00004141"/>
    </source>
</evidence>
<dbReference type="EMBL" id="CANHGI010000002">
    <property type="protein sequence ID" value="CAI5443029.1"/>
    <property type="molecule type" value="Genomic_DNA"/>
</dbReference>
<feature type="transmembrane region" description="Helical" evidence="6">
    <location>
        <begin position="243"/>
        <end position="266"/>
    </location>
</feature>
<dbReference type="Pfam" id="PF03125">
    <property type="entry name" value="Sre"/>
    <property type="match status" value="1"/>
</dbReference>